<reference evidence="2" key="3">
    <citation type="submission" date="2025-09" db="UniProtKB">
        <authorList>
            <consortium name="Ensembl"/>
        </authorList>
    </citation>
    <scope>IDENTIFICATION</scope>
</reference>
<dbReference type="AlphaFoldDB" id="A0AAQ4Q8M9"/>
<accession>A0AAQ4Q8M9</accession>
<reference evidence="2 3" key="1">
    <citation type="journal article" date="2021" name="G3 (Bethesda)">
        <title>Improved contiguity of the threespine stickleback genome using long-read sequencing.</title>
        <authorList>
            <person name="Nath S."/>
            <person name="Shaw D.E."/>
            <person name="White M.A."/>
        </authorList>
    </citation>
    <scope>NUCLEOTIDE SEQUENCE [LARGE SCALE GENOMIC DNA]</scope>
    <source>
        <strain evidence="2 3">Lake Benthic</strain>
    </source>
</reference>
<feature type="compositionally biased region" description="Basic and acidic residues" evidence="1">
    <location>
        <begin position="1"/>
        <end position="14"/>
    </location>
</feature>
<keyword evidence="3" id="KW-1185">Reference proteome</keyword>
<dbReference type="Ensembl" id="ENSGACT00000069159.1">
    <property type="protein sequence ID" value="ENSGACP00000046663.1"/>
    <property type="gene ID" value="ENSGACG00000025325.1"/>
</dbReference>
<evidence type="ECO:0000313" key="2">
    <source>
        <dbReference type="Ensembl" id="ENSGACP00000046663.1"/>
    </source>
</evidence>
<evidence type="ECO:0000313" key="3">
    <source>
        <dbReference type="Proteomes" id="UP000007635"/>
    </source>
</evidence>
<protein>
    <submittedName>
        <fullName evidence="2">Uncharacterized protein</fullName>
    </submittedName>
</protein>
<evidence type="ECO:0000256" key="1">
    <source>
        <dbReference type="SAM" id="MobiDB-lite"/>
    </source>
</evidence>
<feature type="region of interest" description="Disordered" evidence="1">
    <location>
        <begin position="1"/>
        <end position="24"/>
    </location>
</feature>
<dbReference type="Proteomes" id="UP000007635">
    <property type="component" value="Chromosome VIII"/>
</dbReference>
<proteinExistence type="predicted"/>
<name>A0AAQ4Q8M9_GASAC</name>
<organism evidence="2 3">
    <name type="scientific">Gasterosteus aculeatus aculeatus</name>
    <name type="common">three-spined stickleback</name>
    <dbReference type="NCBI Taxonomy" id="481459"/>
    <lineage>
        <taxon>Eukaryota</taxon>
        <taxon>Metazoa</taxon>
        <taxon>Chordata</taxon>
        <taxon>Craniata</taxon>
        <taxon>Vertebrata</taxon>
        <taxon>Euteleostomi</taxon>
        <taxon>Actinopterygii</taxon>
        <taxon>Neopterygii</taxon>
        <taxon>Teleostei</taxon>
        <taxon>Neoteleostei</taxon>
        <taxon>Acanthomorphata</taxon>
        <taxon>Eupercaria</taxon>
        <taxon>Perciformes</taxon>
        <taxon>Cottioidei</taxon>
        <taxon>Gasterosteales</taxon>
        <taxon>Gasterosteidae</taxon>
        <taxon>Gasterosteus</taxon>
    </lineage>
</organism>
<reference evidence="2" key="2">
    <citation type="submission" date="2025-08" db="UniProtKB">
        <authorList>
            <consortium name="Ensembl"/>
        </authorList>
    </citation>
    <scope>IDENTIFICATION</scope>
</reference>
<sequence>MREMRSSRRPEVSLKKSAQHLTDHNIGTELTNAWKGLSQSKAALRHIENRLEAAPGTGVVMDSVMDPPKKKSSRTVRCKGELFHRVIATNHVALTSPLNRL</sequence>